<organism evidence="7 8">
    <name type="scientific">[Ruminococcus] torques</name>
    <dbReference type="NCBI Taxonomy" id="33039"/>
    <lineage>
        <taxon>Bacteria</taxon>
        <taxon>Bacillati</taxon>
        <taxon>Bacillota</taxon>
        <taxon>Clostridia</taxon>
        <taxon>Lachnospirales</taxon>
        <taxon>Lachnospiraceae</taxon>
        <taxon>Mediterraneibacter</taxon>
    </lineage>
</organism>
<dbReference type="Proteomes" id="UP000363661">
    <property type="component" value="Unassembled WGS sequence"/>
</dbReference>
<dbReference type="GO" id="GO:0005886">
    <property type="term" value="C:plasma membrane"/>
    <property type="evidence" value="ECO:0007669"/>
    <property type="project" value="UniProtKB-SubCell"/>
</dbReference>
<dbReference type="InterPro" id="IPR039421">
    <property type="entry name" value="Type_1_exporter"/>
</dbReference>
<feature type="transmembrane region" description="Helical" evidence="5">
    <location>
        <begin position="20"/>
        <end position="41"/>
    </location>
</feature>
<feature type="transmembrane region" description="Helical" evidence="5">
    <location>
        <begin position="53"/>
        <end position="80"/>
    </location>
</feature>
<dbReference type="SUPFAM" id="SSF90123">
    <property type="entry name" value="ABC transporter transmembrane region"/>
    <property type="match status" value="1"/>
</dbReference>
<evidence type="ECO:0000256" key="3">
    <source>
        <dbReference type="ARBA" id="ARBA00022989"/>
    </source>
</evidence>
<dbReference type="GO" id="GO:0016887">
    <property type="term" value="F:ATP hydrolysis activity"/>
    <property type="evidence" value="ECO:0007669"/>
    <property type="project" value="InterPro"/>
</dbReference>
<keyword evidence="2 5" id="KW-0812">Transmembrane</keyword>
<dbReference type="Gene3D" id="3.40.50.300">
    <property type="entry name" value="P-loop containing nucleotide triphosphate hydrolases"/>
    <property type="match status" value="1"/>
</dbReference>
<dbReference type="InterPro" id="IPR036640">
    <property type="entry name" value="ABC1_TM_sf"/>
</dbReference>
<dbReference type="CDD" id="cd07346">
    <property type="entry name" value="ABC_6TM_exporters"/>
    <property type="match status" value="1"/>
</dbReference>
<feature type="domain" description="ABC transmembrane type-1" evidence="6">
    <location>
        <begin position="21"/>
        <end position="302"/>
    </location>
</feature>
<keyword evidence="7" id="KW-0378">Hydrolase</keyword>
<feature type="transmembrane region" description="Helical" evidence="5">
    <location>
        <begin position="131"/>
        <end position="152"/>
    </location>
</feature>
<dbReference type="SUPFAM" id="SSF52540">
    <property type="entry name" value="P-loop containing nucleoside triphosphate hydrolases"/>
    <property type="match status" value="1"/>
</dbReference>
<dbReference type="EMBL" id="CABHNA010000025">
    <property type="protein sequence ID" value="VUW96705.1"/>
    <property type="molecule type" value="Genomic_DNA"/>
</dbReference>
<protein>
    <submittedName>
        <fullName evidence="7">Lactococcin-G-processing and transport ATP-binding protein LagD</fullName>
        <ecNumber evidence="7">3.4.22.-</ecNumber>
    </submittedName>
</protein>
<gene>
    <name evidence="7" type="primary">lagD</name>
    <name evidence="7" type="ORF">RTSSTS7063_00501</name>
</gene>
<dbReference type="PROSITE" id="PS50929">
    <property type="entry name" value="ABC_TM1F"/>
    <property type="match status" value="1"/>
</dbReference>
<name>A0A564SNI3_9FIRM</name>
<comment type="subcellular location">
    <subcellularLocation>
        <location evidence="1">Cell membrane</location>
        <topology evidence="1">Multi-pass membrane protein</topology>
    </subcellularLocation>
</comment>
<dbReference type="GO" id="GO:0015421">
    <property type="term" value="F:ABC-type oligopeptide transporter activity"/>
    <property type="evidence" value="ECO:0007669"/>
    <property type="project" value="TreeGrafter"/>
</dbReference>
<keyword evidence="7" id="KW-0547">Nucleotide-binding</keyword>
<evidence type="ECO:0000256" key="2">
    <source>
        <dbReference type="ARBA" id="ARBA00022692"/>
    </source>
</evidence>
<dbReference type="InterPro" id="IPR011527">
    <property type="entry name" value="ABC1_TM_dom"/>
</dbReference>
<evidence type="ECO:0000256" key="5">
    <source>
        <dbReference type="SAM" id="Phobius"/>
    </source>
</evidence>
<dbReference type="Pfam" id="PF00664">
    <property type="entry name" value="ABC_membrane"/>
    <property type="match status" value="1"/>
</dbReference>
<evidence type="ECO:0000313" key="7">
    <source>
        <dbReference type="EMBL" id="VUW96705.1"/>
    </source>
</evidence>
<accession>A0A564SNI3</accession>
<reference evidence="7 8" key="1">
    <citation type="submission" date="2019-07" db="EMBL/GenBank/DDBJ databases">
        <authorList>
            <person name="Hibberd C M."/>
            <person name="Gehrig L. J."/>
            <person name="Chang H.-W."/>
            <person name="Venkatesh S."/>
        </authorList>
    </citation>
    <scope>NUCLEOTIDE SEQUENCE [LARGE SCALE GENOMIC DNA]</scope>
    <source>
        <strain evidence="7">Ruminococcus_torques_SSTS_Bg7063</strain>
    </source>
</reference>
<evidence type="ECO:0000256" key="1">
    <source>
        <dbReference type="ARBA" id="ARBA00004651"/>
    </source>
</evidence>
<proteinExistence type="predicted"/>
<sequence length="458" mass="52385">MLKIHTELVKKYFYTKYKEIVTLLILILSGTVVGAITPLLFGNIIDLILKKQLYFIIKNVMIFFCLSLLEIFLGVIEAYLGNKIVLQISNEIKKDITENIINMKMAQIDQYAKGELVNRVEGDPEEIASTYISFFTGGIQISVSLVISIYFAVTFSEILTGIALIFMTLSYVGTLLYKKQYQKAKKQLKDYSDKYYSEITENFRNLEGIKSFNLQNTIMERLKQTYQRNFCLSKRMFFIEGKINFTKNIGNTIFETVLLLSASILIIHGKLSIGNLVSFNQYISNVFNSSSQVIDYIMRLNACEVNIKRIEEIKAGFQEDSSNDKKSIDKVKSVKIEGVDFKYNSDNILENVNLKINSSGLYSIIGMNGAGKSTILKLLLKLYEPVRGNIYINNINYSELNLRNIRNEISYIPKNPVLFNESIEYNLTLGKLVKREELEEICQKVGLDSFIKCRSGGY</sequence>
<dbReference type="GO" id="GO:0005524">
    <property type="term" value="F:ATP binding"/>
    <property type="evidence" value="ECO:0007669"/>
    <property type="project" value="UniProtKB-KW"/>
</dbReference>
<keyword evidence="8" id="KW-1185">Reference proteome</keyword>
<dbReference type="EC" id="3.4.22.-" evidence="7"/>
<dbReference type="AlphaFoldDB" id="A0A564SNI3"/>
<evidence type="ECO:0000256" key="4">
    <source>
        <dbReference type="ARBA" id="ARBA00023136"/>
    </source>
</evidence>
<keyword evidence="7" id="KW-0067">ATP-binding</keyword>
<evidence type="ECO:0000259" key="6">
    <source>
        <dbReference type="PROSITE" id="PS50929"/>
    </source>
</evidence>
<keyword evidence="3 5" id="KW-1133">Transmembrane helix</keyword>
<evidence type="ECO:0000313" key="8">
    <source>
        <dbReference type="Proteomes" id="UP000363661"/>
    </source>
</evidence>
<feature type="transmembrane region" description="Helical" evidence="5">
    <location>
        <begin position="158"/>
        <end position="177"/>
    </location>
</feature>
<dbReference type="Pfam" id="PF00005">
    <property type="entry name" value="ABC_tran"/>
    <property type="match status" value="1"/>
</dbReference>
<dbReference type="InterPro" id="IPR027417">
    <property type="entry name" value="P-loop_NTPase"/>
</dbReference>
<dbReference type="Gene3D" id="1.20.1560.10">
    <property type="entry name" value="ABC transporter type 1, transmembrane domain"/>
    <property type="match status" value="1"/>
</dbReference>
<keyword evidence="4 5" id="KW-0472">Membrane</keyword>
<dbReference type="PANTHER" id="PTHR43394">
    <property type="entry name" value="ATP-DEPENDENT PERMEASE MDL1, MITOCHONDRIAL"/>
    <property type="match status" value="1"/>
</dbReference>
<dbReference type="PANTHER" id="PTHR43394:SF1">
    <property type="entry name" value="ATP-BINDING CASSETTE SUB-FAMILY B MEMBER 10, MITOCHONDRIAL"/>
    <property type="match status" value="1"/>
</dbReference>
<dbReference type="InterPro" id="IPR003439">
    <property type="entry name" value="ABC_transporter-like_ATP-bd"/>
</dbReference>